<dbReference type="SUPFAM" id="SSF53067">
    <property type="entry name" value="Actin-like ATPase domain"/>
    <property type="match status" value="1"/>
</dbReference>
<proteinExistence type="predicted"/>
<name>A0A6B3NQ85_9CYAN</name>
<comment type="caution">
    <text evidence="1">The sequence shown here is derived from an EMBL/GenBank/DDBJ whole genome shotgun (WGS) entry which is preliminary data.</text>
</comment>
<gene>
    <name evidence="1" type="ORF">F6J89_29685</name>
</gene>
<protein>
    <submittedName>
        <fullName evidence="1">Ppx/GppA family phosphatase</fullName>
    </submittedName>
</protein>
<dbReference type="InterPro" id="IPR043129">
    <property type="entry name" value="ATPase_NBD"/>
</dbReference>
<reference evidence="1" key="1">
    <citation type="submission" date="2019-11" db="EMBL/GenBank/DDBJ databases">
        <title>Genomic insights into an expanded diversity of filamentous marine cyanobacteria reveals the extraordinary biosynthetic potential of Moorea and Okeania.</title>
        <authorList>
            <person name="Ferreira Leao T."/>
            <person name="Wang M."/>
            <person name="Moss N."/>
            <person name="Da Silva R."/>
            <person name="Sanders J."/>
            <person name="Nurk S."/>
            <person name="Gurevich A."/>
            <person name="Humphrey G."/>
            <person name="Reher R."/>
            <person name="Zhu Q."/>
            <person name="Belda-Ferre P."/>
            <person name="Glukhov E."/>
            <person name="Rex R."/>
            <person name="Dorrestein P.C."/>
            <person name="Knight R."/>
            <person name="Pevzner P."/>
            <person name="Gerwick W.H."/>
            <person name="Gerwick L."/>
        </authorList>
    </citation>
    <scope>NUCLEOTIDE SEQUENCE</scope>
    <source>
        <strain evidence="1">SIO1C4</strain>
    </source>
</reference>
<evidence type="ECO:0000313" key="1">
    <source>
        <dbReference type="EMBL" id="NER31671.1"/>
    </source>
</evidence>
<sequence>MVNAYAQNSAVSIPSTATGTERILAAIDIGTNSIHMVVVRIETALPSFTIIAKEKDTVRLGERD</sequence>
<dbReference type="AlphaFoldDB" id="A0A6B3NQ85"/>
<organism evidence="1">
    <name type="scientific">Symploca sp. SIO1C4</name>
    <dbReference type="NCBI Taxonomy" id="2607765"/>
    <lineage>
        <taxon>Bacteria</taxon>
        <taxon>Bacillati</taxon>
        <taxon>Cyanobacteriota</taxon>
        <taxon>Cyanophyceae</taxon>
        <taxon>Coleofasciculales</taxon>
        <taxon>Coleofasciculaceae</taxon>
        <taxon>Symploca</taxon>
    </lineage>
</organism>
<feature type="non-terminal residue" evidence="1">
    <location>
        <position position="64"/>
    </location>
</feature>
<accession>A0A6B3NQ85</accession>
<dbReference type="Gene3D" id="3.30.420.40">
    <property type="match status" value="1"/>
</dbReference>
<dbReference type="EMBL" id="JAAHFQ010000896">
    <property type="protein sequence ID" value="NER31671.1"/>
    <property type="molecule type" value="Genomic_DNA"/>
</dbReference>